<evidence type="ECO:0000313" key="10">
    <source>
        <dbReference type="Proteomes" id="UP000218890"/>
    </source>
</evidence>
<dbReference type="OrthoDB" id="9793581at2"/>
<dbReference type="KEGG" id="hhk:HH1059_13480"/>
<dbReference type="PANTHER" id="PTHR30558">
    <property type="entry name" value="EXBD MEMBRANE COMPONENT OF PMF-DRIVEN MACROMOLECULE IMPORT SYSTEM"/>
    <property type="match status" value="1"/>
</dbReference>
<evidence type="ECO:0000256" key="5">
    <source>
        <dbReference type="ARBA" id="ARBA00022989"/>
    </source>
</evidence>
<comment type="subcellular location">
    <subcellularLocation>
        <location evidence="1">Cell membrane</location>
        <topology evidence="1">Single-pass membrane protein</topology>
    </subcellularLocation>
    <subcellularLocation>
        <location evidence="7">Cell membrane</location>
        <topology evidence="7">Single-pass type II membrane protein</topology>
    </subcellularLocation>
</comment>
<dbReference type="GO" id="GO:0015031">
    <property type="term" value="P:protein transport"/>
    <property type="evidence" value="ECO:0007669"/>
    <property type="project" value="UniProtKB-KW"/>
</dbReference>
<evidence type="ECO:0000256" key="4">
    <source>
        <dbReference type="ARBA" id="ARBA00022692"/>
    </source>
</evidence>
<evidence type="ECO:0000256" key="8">
    <source>
        <dbReference type="SAM" id="Phobius"/>
    </source>
</evidence>
<evidence type="ECO:0000256" key="7">
    <source>
        <dbReference type="RuleBase" id="RU003879"/>
    </source>
</evidence>
<evidence type="ECO:0000256" key="6">
    <source>
        <dbReference type="ARBA" id="ARBA00023136"/>
    </source>
</evidence>
<dbReference type="GO" id="GO:0005886">
    <property type="term" value="C:plasma membrane"/>
    <property type="evidence" value="ECO:0007669"/>
    <property type="project" value="UniProtKB-SubCell"/>
</dbReference>
<dbReference type="Gene3D" id="3.30.420.270">
    <property type="match status" value="1"/>
</dbReference>
<proteinExistence type="inferred from homology"/>
<evidence type="ECO:0000313" key="9">
    <source>
        <dbReference type="EMBL" id="BAU58057.1"/>
    </source>
</evidence>
<evidence type="ECO:0000256" key="2">
    <source>
        <dbReference type="ARBA" id="ARBA00005811"/>
    </source>
</evidence>
<sequence>MNLRRRSRNDEPDINLTPLIDVVFLLLIFFMVTTTFVHQTGLDITLPEADTERTDTPPDLLEISIDEGGEYYVAGEALVNRELDTLMRAIREALEDQEVSGVVIRADADAPHRALVRAMDGVGQLGISRVSIATIEPEQ</sequence>
<dbReference type="RefSeq" id="WP_096409451.1">
    <property type="nucleotide sequence ID" value="NZ_AP017372.2"/>
</dbReference>
<evidence type="ECO:0000256" key="3">
    <source>
        <dbReference type="ARBA" id="ARBA00022475"/>
    </source>
</evidence>
<keyword evidence="4 7" id="KW-0812">Transmembrane</keyword>
<protein>
    <submittedName>
        <fullName evidence="9">Biopolymer transport protein ExbD/TolR</fullName>
    </submittedName>
</protein>
<evidence type="ECO:0000256" key="1">
    <source>
        <dbReference type="ARBA" id="ARBA00004162"/>
    </source>
</evidence>
<keyword evidence="5 8" id="KW-1133">Transmembrane helix</keyword>
<comment type="similarity">
    <text evidence="2 7">Belongs to the ExbD/TolR family.</text>
</comment>
<dbReference type="GO" id="GO:0022857">
    <property type="term" value="F:transmembrane transporter activity"/>
    <property type="evidence" value="ECO:0007669"/>
    <property type="project" value="InterPro"/>
</dbReference>
<keyword evidence="7" id="KW-0653">Protein transport</keyword>
<reference evidence="9" key="1">
    <citation type="submission" date="2016-02" db="EMBL/GenBank/DDBJ databases">
        <title>Halorhodospira halochloris DSM-1059 complete genome, version 2.</title>
        <authorList>
            <person name="Tsukatani Y."/>
        </authorList>
    </citation>
    <scope>NUCLEOTIDE SEQUENCE</scope>
    <source>
        <strain evidence="9">DSM 1059</strain>
    </source>
</reference>
<feature type="transmembrane region" description="Helical" evidence="8">
    <location>
        <begin position="20"/>
        <end position="38"/>
    </location>
</feature>
<accession>A0A0X8X9N5</accession>
<dbReference type="Pfam" id="PF02472">
    <property type="entry name" value="ExbD"/>
    <property type="match status" value="1"/>
</dbReference>
<dbReference type="PANTHER" id="PTHR30558:SF3">
    <property type="entry name" value="BIOPOLYMER TRANSPORT PROTEIN EXBD-RELATED"/>
    <property type="match status" value="1"/>
</dbReference>
<dbReference type="AlphaFoldDB" id="A0A0X8X9N5"/>
<keyword evidence="10" id="KW-1185">Reference proteome</keyword>
<dbReference type="EMBL" id="AP017372">
    <property type="protein sequence ID" value="BAU58057.1"/>
    <property type="molecule type" value="Genomic_DNA"/>
</dbReference>
<keyword evidence="3" id="KW-1003">Cell membrane</keyword>
<keyword evidence="7" id="KW-0813">Transport</keyword>
<dbReference type="Proteomes" id="UP000218890">
    <property type="component" value="Chromosome"/>
</dbReference>
<keyword evidence="6 8" id="KW-0472">Membrane</keyword>
<dbReference type="InterPro" id="IPR003400">
    <property type="entry name" value="ExbD"/>
</dbReference>
<organism evidence="9 10">
    <name type="scientific">Halorhodospira halochloris</name>
    <name type="common">Ectothiorhodospira halochloris</name>
    <dbReference type="NCBI Taxonomy" id="1052"/>
    <lineage>
        <taxon>Bacteria</taxon>
        <taxon>Pseudomonadati</taxon>
        <taxon>Pseudomonadota</taxon>
        <taxon>Gammaproteobacteria</taxon>
        <taxon>Chromatiales</taxon>
        <taxon>Ectothiorhodospiraceae</taxon>
        <taxon>Halorhodospira</taxon>
    </lineage>
</organism>
<name>A0A0X8X9N5_HALHR</name>
<gene>
    <name evidence="9" type="primary">exbD_1</name>
    <name evidence="9" type="ORF">HH1059_13480</name>
</gene>